<reference evidence="2 3" key="1">
    <citation type="submission" date="2019-04" db="EMBL/GenBank/DDBJ databases">
        <title>Friends and foes A comparative genomics study of 23 Aspergillus species from section Flavi.</title>
        <authorList>
            <consortium name="DOE Joint Genome Institute"/>
            <person name="Kjaerbolling I."/>
            <person name="Vesth T."/>
            <person name="Frisvad J.C."/>
            <person name="Nybo J.L."/>
            <person name="Theobald S."/>
            <person name="Kildgaard S."/>
            <person name="Isbrandt T."/>
            <person name="Kuo A."/>
            <person name="Sato A."/>
            <person name="Lyhne E.K."/>
            <person name="Kogle M.E."/>
            <person name="Wiebenga A."/>
            <person name="Kun R.S."/>
            <person name="Lubbers R.J."/>
            <person name="Makela M.R."/>
            <person name="Barry K."/>
            <person name="Chovatia M."/>
            <person name="Clum A."/>
            <person name="Daum C."/>
            <person name="Haridas S."/>
            <person name="He G."/>
            <person name="LaButti K."/>
            <person name="Lipzen A."/>
            <person name="Mondo S."/>
            <person name="Riley R."/>
            <person name="Salamov A."/>
            <person name="Simmons B.A."/>
            <person name="Magnuson J.K."/>
            <person name="Henrissat B."/>
            <person name="Mortensen U.H."/>
            <person name="Larsen T.O."/>
            <person name="Devries R.P."/>
            <person name="Grigoriev I.V."/>
            <person name="Machida M."/>
            <person name="Baker S.E."/>
            <person name="Andersen M.R."/>
        </authorList>
    </citation>
    <scope>NUCLEOTIDE SEQUENCE [LARGE SCALE GENOMIC DNA]</scope>
    <source>
        <strain evidence="2 3">CBS 151.66</strain>
    </source>
</reference>
<evidence type="ECO:0000313" key="2">
    <source>
        <dbReference type="EMBL" id="KAB8077823.1"/>
    </source>
</evidence>
<dbReference type="EMBL" id="ML732164">
    <property type="protein sequence ID" value="KAB8077823.1"/>
    <property type="molecule type" value="Genomic_DNA"/>
</dbReference>
<feature type="compositionally biased region" description="Polar residues" evidence="1">
    <location>
        <begin position="47"/>
        <end position="56"/>
    </location>
</feature>
<protein>
    <submittedName>
        <fullName evidence="2">Uncharacterized protein</fullName>
    </submittedName>
</protein>
<dbReference type="Proteomes" id="UP000326565">
    <property type="component" value="Unassembled WGS sequence"/>
</dbReference>
<evidence type="ECO:0000313" key="3">
    <source>
        <dbReference type="Proteomes" id="UP000326565"/>
    </source>
</evidence>
<dbReference type="AlphaFoldDB" id="A0A5N5XAM7"/>
<sequence length="164" mass="18490">MSNRPEPNRNIKERPLPQLTQQQSHLLKGWTSENLNRSRCTEDQPPATETQSQRQTPPTPSSKPGRKRGYTAPNGTHLCDDELVTLADGVEDLKPKGVVYFQPCFIEDPWRDLKVVKIACTIRWWCVFLFCVGEAYTAYVCDGVYGGRLVWDSGFIMGCVLAGI</sequence>
<evidence type="ECO:0000256" key="1">
    <source>
        <dbReference type="SAM" id="MobiDB-lite"/>
    </source>
</evidence>
<feature type="compositionally biased region" description="Polar residues" evidence="1">
    <location>
        <begin position="18"/>
        <end position="38"/>
    </location>
</feature>
<feature type="region of interest" description="Disordered" evidence="1">
    <location>
        <begin position="1"/>
        <end position="76"/>
    </location>
</feature>
<feature type="compositionally biased region" description="Basic and acidic residues" evidence="1">
    <location>
        <begin position="1"/>
        <end position="15"/>
    </location>
</feature>
<keyword evidence="3" id="KW-1185">Reference proteome</keyword>
<organism evidence="2 3">
    <name type="scientific">Aspergillus leporis</name>
    <dbReference type="NCBI Taxonomy" id="41062"/>
    <lineage>
        <taxon>Eukaryota</taxon>
        <taxon>Fungi</taxon>
        <taxon>Dikarya</taxon>
        <taxon>Ascomycota</taxon>
        <taxon>Pezizomycotina</taxon>
        <taxon>Eurotiomycetes</taxon>
        <taxon>Eurotiomycetidae</taxon>
        <taxon>Eurotiales</taxon>
        <taxon>Aspergillaceae</taxon>
        <taxon>Aspergillus</taxon>
        <taxon>Aspergillus subgen. Circumdati</taxon>
    </lineage>
</organism>
<dbReference type="OrthoDB" id="5419162at2759"/>
<accession>A0A5N5XAM7</accession>
<gene>
    <name evidence="2" type="ORF">BDV29DRAFT_153305</name>
</gene>
<proteinExistence type="predicted"/>
<name>A0A5N5XAM7_9EURO</name>